<keyword evidence="4" id="KW-1185">Reference proteome</keyword>
<proteinExistence type="predicted"/>
<dbReference type="EMBL" id="JACRTJ010000018">
    <property type="protein sequence ID" value="MBC8599266.1"/>
    <property type="molecule type" value="Genomic_DNA"/>
</dbReference>
<accession>A0ABR7NT22</accession>
<sequence length="241" mass="28003">MNITMNPSGGLVQSAVNAPMTVDIPDSFLNEALQFREMMMMYTCAIREVKTKLEVLNDDLAVRYQRNPIQMIKSRVKKPLSILEKLKRRGYPVSVQSVAENLYDVAGIRVICSFIDDIYVVAEMLARQDDVNVLMVKDYIRCPKVNGYRSYHMIIEIPVFFSDRKEKMRVEVQIRTMAMDFWASLDHQMKYKKDLDDSGEISEELKECAEIIAQTDLKMQSIRQKIENRANPSRLLQFDKD</sequence>
<evidence type="ECO:0000313" key="4">
    <source>
        <dbReference type="Proteomes" id="UP000647491"/>
    </source>
</evidence>
<dbReference type="InterPro" id="IPR043519">
    <property type="entry name" value="NT_sf"/>
</dbReference>
<dbReference type="PANTHER" id="PTHR47837:SF2">
    <property type="entry name" value="GTP PYROPHOSPHOKINASE YWAC"/>
    <property type="match status" value="1"/>
</dbReference>
<dbReference type="Gene3D" id="1.10.287.860">
    <property type="entry name" value="Nucleotidyltransferase"/>
    <property type="match status" value="1"/>
</dbReference>
<reference evidence="3 4" key="1">
    <citation type="submission" date="2020-08" db="EMBL/GenBank/DDBJ databases">
        <title>Genome public.</title>
        <authorList>
            <person name="Liu C."/>
            <person name="Sun Q."/>
        </authorList>
    </citation>
    <scope>NUCLEOTIDE SEQUENCE [LARGE SCALE GENOMIC DNA]</scope>
    <source>
        <strain evidence="3 4">BX10</strain>
    </source>
</reference>
<evidence type="ECO:0000256" key="1">
    <source>
        <dbReference type="ARBA" id="ARBA00004976"/>
    </source>
</evidence>
<dbReference type="CDD" id="cd05399">
    <property type="entry name" value="NT_Rel-Spo_like"/>
    <property type="match status" value="1"/>
</dbReference>
<dbReference type="InterPro" id="IPR052366">
    <property type="entry name" value="GTP_Pyrophosphokinase"/>
</dbReference>
<dbReference type="Pfam" id="PF04607">
    <property type="entry name" value="RelA_SpoT"/>
    <property type="match status" value="1"/>
</dbReference>
<dbReference type="RefSeq" id="WP_262427564.1">
    <property type="nucleotide sequence ID" value="NZ_JACRTJ010000018.1"/>
</dbReference>
<gene>
    <name evidence="3" type="ORF">H8708_08510</name>
</gene>
<comment type="caution">
    <text evidence="3">The sequence shown here is derived from an EMBL/GenBank/DDBJ whole genome shotgun (WGS) entry which is preliminary data.</text>
</comment>
<dbReference type="SUPFAM" id="SSF81301">
    <property type="entry name" value="Nucleotidyltransferase"/>
    <property type="match status" value="1"/>
</dbReference>
<evidence type="ECO:0000259" key="2">
    <source>
        <dbReference type="SMART" id="SM00954"/>
    </source>
</evidence>
<name>A0ABR7NT22_9FIRM</name>
<feature type="domain" description="RelA/SpoT" evidence="2">
    <location>
        <begin position="74"/>
        <end position="197"/>
    </location>
</feature>
<dbReference type="InterPro" id="IPR007685">
    <property type="entry name" value="RelA_SpoT"/>
</dbReference>
<dbReference type="Proteomes" id="UP000647491">
    <property type="component" value="Unassembled WGS sequence"/>
</dbReference>
<dbReference type="SMART" id="SM00954">
    <property type="entry name" value="RelA_SpoT"/>
    <property type="match status" value="1"/>
</dbReference>
<dbReference type="PANTHER" id="PTHR47837">
    <property type="entry name" value="GTP PYROPHOSPHOKINASE YJBM"/>
    <property type="match status" value="1"/>
</dbReference>
<comment type="pathway">
    <text evidence="1">Purine metabolism; ppGpp biosynthesis; ppGpp from GTP: step 1/2.</text>
</comment>
<organism evidence="3 4">
    <name type="scientific">Enterocloster hominis</name>
    <name type="common">ex Liu et al. 2021</name>
    <dbReference type="NCBI Taxonomy" id="2763663"/>
    <lineage>
        <taxon>Bacteria</taxon>
        <taxon>Bacillati</taxon>
        <taxon>Bacillota</taxon>
        <taxon>Clostridia</taxon>
        <taxon>Lachnospirales</taxon>
        <taxon>Lachnospiraceae</taxon>
        <taxon>Enterocloster</taxon>
    </lineage>
</organism>
<dbReference type="Gene3D" id="3.30.460.10">
    <property type="entry name" value="Beta Polymerase, domain 2"/>
    <property type="match status" value="1"/>
</dbReference>
<evidence type="ECO:0000313" key="3">
    <source>
        <dbReference type="EMBL" id="MBC8599266.1"/>
    </source>
</evidence>
<protein>
    <submittedName>
        <fullName evidence="3">GTP pyrophosphokinase family protein</fullName>
    </submittedName>
</protein>